<dbReference type="EMBL" id="CAJOBR010071103">
    <property type="protein sequence ID" value="CAF5099887.1"/>
    <property type="molecule type" value="Genomic_DNA"/>
</dbReference>
<protein>
    <recommendedName>
        <fullName evidence="1">EF-hand domain-containing protein</fullName>
    </recommendedName>
</protein>
<evidence type="ECO:0000313" key="2">
    <source>
        <dbReference type="EMBL" id="CAF4977160.1"/>
    </source>
</evidence>
<dbReference type="Gene3D" id="1.10.238.10">
    <property type="entry name" value="EF-hand"/>
    <property type="match status" value="1"/>
</dbReference>
<dbReference type="InterPro" id="IPR002048">
    <property type="entry name" value="EF_hand_dom"/>
</dbReference>
<evidence type="ECO:0000313" key="4">
    <source>
        <dbReference type="Proteomes" id="UP000663848"/>
    </source>
</evidence>
<dbReference type="AlphaFoldDB" id="A0A822EKF3"/>
<name>A0A822EKF3_9BILA</name>
<evidence type="ECO:0000313" key="3">
    <source>
        <dbReference type="EMBL" id="CAF5099887.1"/>
    </source>
</evidence>
<sequence>ILLYIDDYDPKHRVEEIIRMCDVTGNKKLTRKEFLIGCQKDPVIRRLLVPDA</sequence>
<dbReference type="Proteomes" id="UP000663848">
    <property type="component" value="Unassembled WGS sequence"/>
</dbReference>
<reference evidence="3" key="1">
    <citation type="submission" date="2021-02" db="EMBL/GenBank/DDBJ databases">
        <authorList>
            <person name="Nowell W R."/>
        </authorList>
    </citation>
    <scope>NUCLEOTIDE SEQUENCE</scope>
</reference>
<dbReference type="GO" id="GO:0005509">
    <property type="term" value="F:calcium ion binding"/>
    <property type="evidence" value="ECO:0007669"/>
    <property type="project" value="InterPro"/>
</dbReference>
<dbReference type="PROSITE" id="PS50222">
    <property type="entry name" value="EF_HAND_2"/>
    <property type="match status" value="1"/>
</dbReference>
<evidence type="ECO:0000259" key="1">
    <source>
        <dbReference type="PROSITE" id="PS50222"/>
    </source>
</evidence>
<comment type="caution">
    <text evidence="3">The sequence shown here is derived from an EMBL/GenBank/DDBJ whole genome shotgun (WGS) entry which is preliminary data.</text>
</comment>
<accession>A0A822EKF3</accession>
<feature type="domain" description="EF-hand" evidence="1">
    <location>
        <begin position="9"/>
        <end position="44"/>
    </location>
</feature>
<dbReference type="EMBL" id="CAJOBR010027608">
    <property type="protein sequence ID" value="CAF4977160.1"/>
    <property type="molecule type" value="Genomic_DNA"/>
</dbReference>
<gene>
    <name evidence="2" type="ORF">QYT958_LOCUS35802</name>
    <name evidence="3" type="ORF">QYT958_LOCUS44783</name>
</gene>
<feature type="non-terminal residue" evidence="3">
    <location>
        <position position="1"/>
    </location>
</feature>
<dbReference type="InterPro" id="IPR011992">
    <property type="entry name" value="EF-hand-dom_pair"/>
</dbReference>
<organism evidence="3 4">
    <name type="scientific">Rotaria socialis</name>
    <dbReference type="NCBI Taxonomy" id="392032"/>
    <lineage>
        <taxon>Eukaryota</taxon>
        <taxon>Metazoa</taxon>
        <taxon>Spiralia</taxon>
        <taxon>Gnathifera</taxon>
        <taxon>Rotifera</taxon>
        <taxon>Eurotatoria</taxon>
        <taxon>Bdelloidea</taxon>
        <taxon>Philodinida</taxon>
        <taxon>Philodinidae</taxon>
        <taxon>Rotaria</taxon>
    </lineage>
</organism>
<proteinExistence type="predicted"/>
<dbReference type="SUPFAM" id="SSF47473">
    <property type="entry name" value="EF-hand"/>
    <property type="match status" value="1"/>
</dbReference>